<dbReference type="InterPro" id="IPR002018">
    <property type="entry name" value="CarbesteraseB"/>
</dbReference>
<keyword evidence="1" id="KW-1133">Transmembrane helix</keyword>
<feature type="domain" description="Carboxylesterase type B" evidence="3">
    <location>
        <begin position="380"/>
        <end position="483"/>
    </location>
</feature>
<organism evidence="4 5">
    <name type="scientific">Caenorhabditis remanei</name>
    <name type="common">Caenorhabditis vulgaris</name>
    <dbReference type="NCBI Taxonomy" id="31234"/>
    <lineage>
        <taxon>Eukaryota</taxon>
        <taxon>Metazoa</taxon>
        <taxon>Ecdysozoa</taxon>
        <taxon>Nematoda</taxon>
        <taxon>Chromadorea</taxon>
        <taxon>Rhabditida</taxon>
        <taxon>Rhabditina</taxon>
        <taxon>Rhabditomorpha</taxon>
        <taxon>Rhabditoidea</taxon>
        <taxon>Rhabditidae</taxon>
        <taxon>Peloderinae</taxon>
        <taxon>Caenorhabditis</taxon>
    </lineage>
</organism>
<name>A0A6A5GSF3_CAERE</name>
<dbReference type="PANTHER" id="PTHR45580:SF6">
    <property type="entry name" value="CARBOXYLESTERASE TYPE B DOMAIN-CONTAINING PROTEIN"/>
    <property type="match status" value="1"/>
</dbReference>
<keyword evidence="2" id="KW-0732">Signal</keyword>
<feature type="domain" description="Carboxylesterase type B" evidence="3">
    <location>
        <begin position="840"/>
        <end position="938"/>
    </location>
</feature>
<gene>
    <name evidence="4" type="ORF">GCK72_013737</name>
</gene>
<dbReference type="EMBL" id="WUAV01000004">
    <property type="protein sequence ID" value="KAF1757282.1"/>
    <property type="molecule type" value="Genomic_DNA"/>
</dbReference>
<evidence type="ECO:0000259" key="3">
    <source>
        <dbReference type="Pfam" id="PF00135"/>
    </source>
</evidence>
<dbReference type="AlphaFoldDB" id="A0A6A5GSF3"/>
<evidence type="ECO:0000256" key="2">
    <source>
        <dbReference type="SAM" id="SignalP"/>
    </source>
</evidence>
<feature type="domain" description="Carboxylesterase type B" evidence="3">
    <location>
        <begin position="20"/>
        <end position="343"/>
    </location>
</feature>
<accession>A0A6A5GSF3</accession>
<evidence type="ECO:0000313" key="4">
    <source>
        <dbReference type="EMBL" id="KAF1757282.1"/>
    </source>
</evidence>
<dbReference type="RefSeq" id="XP_053584732.1">
    <property type="nucleotide sequence ID" value="XM_053729960.1"/>
</dbReference>
<dbReference type="Gene3D" id="3.40.50.1820">
    <property type="entry name" value="alpha/beta hydrolase"/>
    <property type="match status" value="2"/>
</dbReference>
<sequence>MKNLRLILLLAFIKVSISIIISTSYGKLNGKHVGEYHSFKHVPFAKPPIGDLRFQKPETVEPWKDVREAVDYGPACMSNSTWTKSPQKWVDEDCLHINIFTSNKCLKSKNCPVAVYIHGGELSFDSAVMFNDTFMFDTFVKRDVVLLVPAFRLGIFSHFVVEDQSIAPTNLALYDILKSFEFVKSEVHNFGGDNKKITIFGHSYGGTITSMLTFSTEINQDLSLFQQSVSMSGHQYFETLELHMERAQRFAKHANCLVDPKQAETMTRSEQDRHTMKCLQEKSGMELLRVQRSLEEAGYSDLKGVVLREPLFPKVKPMELWNSPNKIPMLTGCTKIEFDHEDEVIPLATVFGFDNPKECEEKYRKDLKDATVDLENHTDKTMAITVPTKIRVNKLLENGIPVYLYEFTYPKHAKHADDLYYIMGVHPFQEDENEIHLKKVYQNMFINFIKYGHPGDGFEMSNAEKSSYFDVYWNETTGERPQMRNNFEKKVMDYWLKDMMEYDRKITEKKRGSLEKPSLRYTKLDLSEYGPACMSNSTETSSPQEWIDEDCLHVNIFTSDKCLKESKGCAVAVYIHGGDILYDSAVMFNDTFLMDSFVKNDVILVIPGFRLGIFSHFAVDDQSIAPNNVAIYDILKSLDYVQSEIHNFGGNNKKVTMFGHSYGGTIVALLTFSTEINQDLSLFQRAILMSSHQYYDQLEDHIERTQLFAKHANCFIDSKVIKKMTRSEQDKHTMRCLQAKSGMELLRIQRSMEESGYPEYGGLIYRGPLFPNVKQSEFLNSPKEIPILTGCIKTEFDFDPEKIPLAESLDFENPDESETKYRNDLKEGKFDRDNHTDRTQLIMVPTKIRVNKLLDKNIPAYLYEFTYPKHARHTDDLYYIMGVHPFQEDENEIHLKKVYQDMFINFIKYGHPGDGFEISNAEKSSYFDVYWNETTGERPRMRNNFEKKVMDYWLKDMMEYDRKITEEKNKGMKKPNLKFNKRDLVSSETYQASISSLLSFIIIVIFLAGYIVGKCCSSRKDLYIRLDGSNFENVKQLNDNKTS</sequence>
<keyword evidence="1" id="KW-0812">Transmembrane</keyword>
<feature type="chain" id="PRO_5025402071" description="Carboxylesterase type B domain-containing protein" evidence="2">
    <location>
        <begin position="19"/>
        <end position="1043"/>
    </location>
</feature>
<evidence type="ECO:0000313" key="5">
    <source>
        <dbReference type="Proteomes" id="UP000483820"/>
    </source>
</evidence>
<dbReference type="InterPro" id="IPR029058">
    <property type="entry name" value="AB_hydrolase_fold"/>
</dbReference>
<dbReference type="CTD" id="9825610"/>
<dbReference type="KEGG" id="crq:GCK72_013737"/>
<feature type="domain" description="Carboxylesterase type B" evidence="3">
    <location>
        <begin position="524"/>
        <end position="829"/>
    </location>
</feature>
<protein>
    <recommendedName>
        <fullName evidence="3">Carboxylesterase type B domain-containing protein</fullName>
    </recommendedName>
</protein>
<feature type="signal peptide" evidence="2">
    <location>
        <begin position="1"/>
        <end position="18"/>
    </location>
</feature>
<dbReference type="Pfam" id="PF00135">
    <property type="entry name" value="COesterase"/>
    <property type="match status" value="4"/>
</dbReference>
<comment type="caution">
    <text evidence="4">The sequence shown here is derived from an EMBL/GenBank/DDBJ whole genome shotgun (WGS) entry which is preliminary data.</text>
</comment>
<dbReference type="SUPFAM" id="SSF53474">
    <property type="entry name" value="alpha/beta-Hydrolases"/>
    <property type="match status" value="2"/>
</dbReference>
<dbReference type="PANTHER" id="PTHR45580">
    <property type="entry name" value="PROTEIN CBG05369"/>
    <property type="match status" value="1"/>
</dbReference>
<proteinExistence type="predicted"/>
<dbReference type="GeneID" id="9825610"/>
<reference evidence="4 5" key="1">
    <citation type="submission" date="2019-12" db="EMBL/GenBank/DDBJ databases">
        <title>Chromosome-level assembly of the Caenorhabditis remanei genome.</title>
        <authorList>
            <person name="Teterina A.A."/>
            <person name="Willis J.H."/>
            <person name="Phillips P.C."/>
        </authorList>
    </citation>
    <scope>NUCLEOTIDE SEQUENCE [LARGE SCALE GENOMIC DNA]</scope>
    <source>
        <strain evidence="4 5">PX506</strain>
        <tissue evidence="4">Whole organism</tissue>
    </source>
</reference>
<keyword evidence="1" id="KW-0472">Membrane</keyword>
<feature type="transmembrane region" description="Helical" evidence="1">
    <location>
        <begin position="990"/>
        <end position="1012"/>
    </location>
</feature>
<dbReference type="Proteomes" id="UP000483820">
    <property type="component" value="Chromosome IV"/>
</dbReference>
<evidence type="ECO:0000256" key="1">
    <source>
        <dbReference type="SAM" id="Phobius"/>
    </source>
</evidence>